<protein>
    <submittedName>
        <fullName evidence="7">Glycoside hydrolase family 38 C-terminal domain-containing protein</fullName>
    </submittedName>
</protein>
<dbReference type="Proteomes" id="UP001228690">
    <property type="component" value="Chromosome"/>
</dbReference>
<evidence type="ECO:0000256" key="1">
    <source>
        <dbReference type="ARBA" id="ARBA00009792"/>
    </source>
</evidence>
<evidence type="ECO:0000259" key="6">
    <source>
        <dbReference type="SMART" id="SM00872"/>
    </source>
</evidence>
<keyword evidence="3 7" id="KW-0378">Hydrolase</keyword>
<feature type="region of interest" description="Disordered" evidence="5">
    <location>
        <begin position="407"/>
        <end position="432"/>
    </location>
</feature>
<dbReference type="Pfam" id="PF09261">
    <property type="entry name" value="Alpha-mann_mid"/>
    <property type="match status" value="1"/>
</dbReference>
<dbReference type="PANTHER" id="PTHR46017:SF2">
    <property type="entry name" value="MANNOSYLGLYCERATE HYDROLASE"/>
    <property type="match status" value="1"/>
</dbReference>
<name>A0ABY8MES9_9SPIO</name>
<keyword evidence="8" id="KW-1185">Reference proteome</keyword>
<sequence length="1012" mass="114291">MKTKQQIHVLSHTHWDREWFLSVHYTREWLIPFFDSLFQILESEVEAKFILDGQLLMAEDYFQLLEERGRSVADAQRRISTLVRKGQIILGPYYLQPDWQLISEESAVRNLLAGKRLGEKLGPIQNMGWLLDCFGQIAQMPQIHAGFNLEGIFVWRGVGLEPSRIKTEFLWESPDGTAIPASYLLDSYRNAMRINWDPAIVRGRMNYIADKLAPYSSTSNLLFMNGYDQEMEPENLPALLRANPEISARASSPEDYMKAVLSENPELDTVRGALYSGRYISVFPGTLSARMPLKQRNHYGEKLLERYVEPLLSLAAHNGMKYPREELQSLWLELMKNHPHDTICGVSIDALYRDFTERCNHVDRQNQIWIGAALGHLLGDGGLSFYNPSGCVRHEVVEVPLKLAEAEGRSPRQMSGADAGAKSDAGPKSGTEAGTIALLETGELAGAGMTDADLAAASEAAPVVCTEPDDIVPEYILDNGIIQAKILPDGRLHLRNKKENVEFHNLHYFEDGADAGDTYNYSPCHEDKIINSKGTRAKISVPERGPLRARIRIDFVAEIPARLTEDRHRRETRTQAMPISTIITLKKGSARLEFQTRVSNTARDHRLRVCFPTGLKTEISHADTQFAVTPHPIDPPAYSDEGLSPELKKILLGAREPSPISCFPQRQFVDVSDGEKGLAVLNKGLPEYEVQKDQRTVALTLFRSVGWLARTDLLERIGDAGPQIATPRAQVLESMHFEYALYPHRGDWEQSAVPAQAECFDLPVLAVAGRPSRDHRILPAALPPQLKWTAYKNSEDGKGEILRLANYSEAPCHWNPEIVAGWQQVNMAEEPLPAEKAVNRDSWRAFEVKTFRRELPADNKKAGFPGAPAPGKPAFFRQESAVRKPEPVTSGEPLVEKTEADAERERWQTLEQEIRQVRKAMKTAEKLEHAELELKLYTLERASLEARISYVYLEESLRAPNAAKDTPEIEALMHEIGLKLNHARVNKRTFEYIYQYYQDHPDYQNHQNHQDS</sequence>
<dbReference type="InterPro" id="IPR028995">
    <property type="entry name" value="Glyco_hydro_57/38_cen_sf"/>
</dbReference>
<dbReference type="Gene3D" id="3.20.110.10">
    <property type="entry name" value="Glycoside hydrolase 38, N terminal domain"/>
    <property type="match status" value="1"/>
</dbReference>
<proteinExistence type="inferred from homology"/>
<dbReference type="InterPro" id="IPR037094">
    <property type="entry name" value="Glyco_hydro_38_cen_sf"/>
</dbReference>
<keyword evidence="2" id="KW-0479">Metal-binding</keyword>
<dbReference type="SUPFAM" id="SSF74650">
    <property type="entry name" value="Galactose mutarotase-like"/>
    <property type="match status" value="1"/>
</dbReference>
<accession>A0ABY8MES9</accession>
<evidence type="ECO:0000256" key="2">
    <source>
        <dbReference type="ARBA" id="ARBA00022723"/>
    </source>
</evidence>
<dbReference type="RefSeq" id="WP_326926679.1">
    <property type="nucleotide sequence ID" value="NZ_CP123443.1"/>
</dbReference>
<evidence type="ECO:0000256" key="5">
    <source>
        <dbReference type="SAM" id="MobiDB-lite"/>
    </source>
</evidence>
<organism evidence="7 8">
    <name type="scientific">Candidatus Haliotispira prima</name>
    <dbReference type="NCBI Taxonomy" id="3034016"/>
    <lineage>
        <taxon>Bacteria</taxon>
        <taxon>Pseudomonadati</taxon>
        <taxon>Spirochaetota</taxon>
        <taxon>Spirochaetia</taxon>
        <taxon>Spirochaetales</taxon>
        <taxon>Spirochaetaceae</taxon>
        <taxon>Candidatus Haliotispira</taxon>
    </lineage>
</organism>
<dbReference type="GO" id="GO:0016787">
    <property type="term" value="F:hydrolase activity"/>
    <property type="evidence" value="ECO:0007669"/>
    <property type="project" value="UniProtKB-KW"/>
</dbReference>
<keyword evidence="4" id="KW-0326">Glycosidase</keyword>
<dbReference type="SUPFAM" id="SSF88713">
    <property type="entry name" value="Glycoside hydrolase/deacetylase"/>
    <property type="match status" value="1"/>
</dbReference>
<dbReference type="InterPro" id="IPR011013">
    <property type="entry name" value="Gal_mutarotase_sf_dom"/>
</dbReference>
<dbReference type="PANTHER" id="PTHR46017">
    <property type="entry name" value="ALPHA-MANNOSIDASE 2C1"/>
    <property type="match status" value="1"/>
</dbReference>
<gene>
    <name evidence="7" type="ORF">P0082_08385</name>
</gene>
<evidence type="ECO:0000256" key="3">
    <source>
        <dbReference type="ARBA" id="ARBA00022801"/>
    </source>
</evidence>
<evidence type="ECO:0000313" key="8">
    <source>
        <dbReference type="Proteomes" id="UP001228690"/>
    </source>
</evidence>
<dbReference type="Gene3D" id="1.20.1270.50">
    <property type="entry name" value="Glycoside hydrolase family 38, central domain"/>
    <property type="match status" value="1"/>
</dbReference>
<dbReference type="InterPro" id="IPR011682">
    <property type="entry name" value="Glyco_hydro_38_C"/>
</dbReference>
<dbReference type="EMBL" id="CP123443">
    <property type="protein sequence ID" value="WGK68495.1"/>
    <property type="molecule type" value="Genomic_DNA"/>
</dbReference>
<dbReference type="Pfam" id="PF07748">
    <property type="entry name" value="Glyco_hydro_38C"/>
    <property type="match status" value="1"/>
</dbReference>
<dbReference type="InterPro" id="IPR000602">
    <property type="entry name" value="Glyco_hydro_38_N"/>
</dbReference>
<feature type="domain" description="Glycoside hydrolase family 38 central" evidence="6">
    <location>
        <begin position="282"/>
        <end position="359"/>
    </location>
</feature>
<dbReference type="InterPro" id="IPR015341">
    <property type="entry name" value="Glyco_hydro_38_cen"/>
</dbReference>
<feature type="region of interest" description="Disordered" evidence="5">
    <location>
        <begin position="881"/>
        <end position="901"/>
    </location>
</feature>
<comment type="similarity">
    <text evidence="1">Belongs to the glycosyl hydrolase 38 family.</text>
</comment>
<reference evidence="7 8" key="1">
    <citation type="submission" date="2023-04" db="EMBL/GenBank/DDBJ databases">
        <title>Spirochaete genome identified in red abalone sample constitutes a novel genus.</title>
        <authorList>
            <person name="Sharma S.P."/>
            <person name="Purcell C.M."/>
            <person name="Hyde J.R."/>
            <person name="Severin A.J."/>
        </authorList>
    </citation>
    <scope>NUCLEOTIDE SEQUENCE [LARGE SCALE GENOMIC DNA]</scope>
    <source>
        <strain evidence="7 8">SP-2023</strain>
    </source>
</reference>
<dbReference type="SUPFAM" id="SSF88688">
    <property type="entry name" value="Families 57/38 glycoside transferase middle domain"/>
    <property type="match status" value="1"/>
</dbReference>
<dbReference type="SMART" id="SM00872">
    <property type="entry name" value="Alpha-mann_mid"/>
    <property type="match status" value="1"/>
</dbReference>
<evidence type="ECO:0000313" key="7">
    <source>
        <dbReference type="EMBL" id="WGK68495.1"/>
    </source>
</evidence>
<dbReference type="Pfam" id="PF01074">
    <property type="entry name" value="Glyco_hydro_38N"/>
    <property type="match status" value="1"/>
</dbReference>
<dbReference type="InterPro" id="IPR027291">
    <property type="entry name" value="Glyco_hydro_38_N_sf"/>
</dbReference>
<dbReference type="Gene3D" id="2.70.98.30">
    <property type="entry name" value="Golgi alpha-mannosidase II, domain 4"/>
    <property type="match status" value="1"/>
</dbReference>
<feature type="compositionally biased region" description="Low complexity" evidence="5">
    <location>
        <begin position="415"/>
        <end position="426"/>
    </location>
</feature>
<evidence type="ECO:0000256" key="4">
    <source>
        <dbReference type="ARBA" id="ARBA00023295"/>
    </source>
</evidence>
<dbReference type="InterPro" id="IPR011330">
    <property type="entry name" value="Glyco_hydro/deAcase_b/a-brl"/>
</dbReference>